<comment type="caution">
    <text evidence="4">The sequence shown here is derived from an EMBL/GenBank/DDBJ whole genome shotgun (WGS) entry which is preliminary data.</text>
</comment>
<name>A0ABW5V7C3_9BACI</name>
<keyword evidence="5" id="KW-1185">Reference proteome</keyword>
<evidence type="ECO:0000259" key="2">
    <source>
        <dbReference type="Pfam" id="PF13556"/>
    </source>
</evidence>
<dbReference type="InterPro" id="IPR051448">
    <property type="entry name" value="CdaR-like_regulators"/>
</dbReference>
<dbReference type="Gene3D" id="1.10.10.2840">
    <property type="entry name" value="PucR C-terminal helix-turn-helix domain"/>
    <property type="match status" value="1"/>
</dbReference>
<sequence>MSHSADYPKAFQDTFDSPEGLADRIAEILECPITIEDANHRIISYSKHDKNVDEARIATIIQRSVPENVITCLWESGVMAWLFESSEPVFVPAIEKVGLGNRIAIAVHKHQEVLGFIWAQTYDTTITNERLSLMKDAAKLVKNQLHQHHLKKKESEASYQEFFWQLLAGHIQLPAEIRRQARRFGLELGDPLSIAMIAFDGNVTQTIEKHAYYLTETFQQPYAVCRIFDQNQLIILVNLESVPNPRKKMKAFVQDFITKLAERIGIDYAKGAFGLVYSSPVNMKDSYREAVNVLELKDQFPSALQHVHGYHELGIYQFLHELKAIRKRDNYRNDALERLKAYDKKNRSDLVASLHAYLACDSNVYNAAKRMHVHANTLNYRLKRITDIGEINLKDPNQKITIYLDILIECMEHGDL</sequence>
<dbReference type="Pfam" id="PF13556">
    <property type="entry name" value="HTH_30"/>
    <property type="match status" value="1"/>
</dbReference>
<dbReference type="RefSeq" id="WP_382394250.1">
    <property type="nucleotide sequence ID" value="NZ_JBHUNA010000024.1"/>
</dbReference>
<dbReference type="EMBL" id="JBHUNA010000024">
    <property type="protein sequence ID" value="MFD2761595.1"/>
    <property type="molecule type" value="Genomic_DNA"/>
</dbReference>
<organism evidence="4 5">
    <name type="scientific">Lentibacillus juripiscarius</name>
    <dbReference type="NCBI Taxonomy" id="257446"/>
    <lineage>
        <taxon>Bacteria</taxon>
        <taxon>Bacillati</taxon>
        <taxon>Bacillota</taxon>
        <taxon>Bacilli</taxon>
        <taxon>Bacillales</taxon>
        <taxon>Bacillaceae</taxon>
        <taxon>Lentibacillus</taxon>
    </lineage>
</organism>
<evidence type="ECO:0000259" key="3">
    <source>
        <dbReference type="Pfam" id="PF17853"/>
    </source>
</evidence>
<proteinExistence type="inferred from homology"/>
<dbReference type="InterPro" id="IPR041522">
    <property type="entry name" value="CdaR_GGDEF"/>
</dbReference>
<evidence type="ECO:0000313" key="4">
    <source>
        <dbReference type="EMBL" id="MFD2761595.1"/>
    </source>
</evidence>
<dbReference type="Proteomes" id="UP001597502">
    <property type="component" value="Unassembled WGS sequence"/>
</dbReference>
<reference evidence="5" key="1">
    <citation type="journal article" date="2019" name="Int. J. Syst. Evol. Microbiol.">
        <title>The Global Catalogue of Microorganisms (GCM) 10K type strain sequencing project: providing services to taxonomists for standard genome sequencing and annotation.</title>
        <authorList>
            <consortium name="The Broad Institute Genomics Platform"/>
            <consortium name="The Broad Institute Genome Sequencing Center for Infectious Disease"/>
            <person name="Wu L."/>
            <person name="Ma J."/>
        </authorList>
    </citation>
    <scope>NUCLEOTIDE SEQUENCE [LARGE SCALE GENOMIC DNA]</scope>
    <source>
        <strain evidence="5">TISTR 1535</strain>
    </source>
</reference>
<gene>
    <name evidence="4" type="ORF">ACFSUO_11590</name>
</gene>
<protein>
    <submittedName>
        <fullName evidence="4">PucR family transcriptional regulator</fullName>
    </submittedName>
</protein>
<feature type="domain" description="PucR C-terminal helix-turn-helix" evidence="2">
    <location>
        <begin position="350"/>
        <end position="407"/>
    </location>
</feature>
<dbReference type="PANTHER" id="PTHR33744">
    <property type="entry name" value="CARBOHYDRATE DIACID REGULATOR"/>
    <property type="match status" value="1"/>
</dbReference>
<accession>A0ABW5V7C3</accession>
<dbReference type="PANTHER" id="PTHR33744:SF1">
    <property type="entry name" value="DNA-BINDING TRANSCRIPTIONAL ACTIVATOR ADER"/>
    <property type="match status" value="1"/>
</dbReference>
<dbReference type="InterPro" id="IPR042070">
    <property type="entry name" value="PucR_C-HTH_sf"/>
</dbReference>
<evidence type="ECO:0000256" key="1">
    <source>
        <dbReference type="ARBA" id="ARBA00006754"/>
    </source>
</evidence>
<dbReference type="Pfam" id="PF17853">
    <property type="entry name" value="GGDEF_2"/>
    <property type="match status" value="1"/>
</dbReference>
<feature type="domain" description="CdaR GGDEF-like" evidence="3">
    <location>
        <begin position="174"/>
        <end position="295"/>
    </location>
</feature>
<comment type="similarity">
    <text evidence="1">Belongs to the CdaR family.</text>
</comment>
<dbReference type="InterPro" id="IPR025736">
    <property type="entry name" value="PucR_C-HTH_dom"/>
</dbReference>
<evidence type="ECO:0000313" key="5">
    <source>
        <dbReference type="Proteomes" id="UP001597502"/>
    </source>
</evidence>